<feature type="non-terminal residue" evidence="1">
    <location>
        <position position="229"/>
    </location>
</feature>
<accession>A0A0F8YC84</accession>
<dbReference type="Gene3D" id="2.60.40.10">
    <property type="entry name" value="Immunoglobulins"/>
    <property type="match status" value="2"/>
</dbReference>
<dbReference type="InterPro" id="IPR015919">
    <property type="entry name" value="Cadherin-like_sf"/>
</dbReference>
<reference evidence="1" key="1">
    <citation type="journal article" date="2015" name="Nature">
        <title>Complex archaea that bridge the gap between prokaryotes and eukaryotes.</title>
        <authorList>
            <person name="Spang A."/>
            <person name="Saw J.H."/>
            <person name="Jorgensen S.L."/>
            <person name="Zaremba-Niedzwiedzka K."/>
            <person name="Martijn J."/>
            <person name="Lind A.E."/>
            <person name="van Eijk R."/>
            <person name="Schleper C."/>
            <person name="Guy L."/>
            <person name="Ettema T.J."/>
        </authorList>
    </citation>
    <scope>NUCLEOTIDE SEQUENCE</scope>
</reference>
<proteinExistence type="predicted"/>
<name>A0A0F8YC84_9ZZZZ</name>
<dbReference type="SUPFAM" id="SSF49313">
    <property type="entry name" value="Cadherin-like"/>
    <property type="match status" value="1"/>
</dbReference>
<evidence type="ECO:0000313" key="1">
    <source>
        <dbReference type="EMBL" id="KKK78958.1"/>
    </source>
</evidence>
<evidence type="ECO:0008006" key="2">
    <source>
        <dbReference type="Google" id="ProtNLM"/>
    </source>
</evidence>
<dbReference type="GO" id="GO:0016020">
    <property type="term" value="C:membrane"/>
    <property type="evidence" value="ECO:0007669"/>
    <property type="project" value="InterPro"/>
</dbReference>
<dbReference type="GO" id="GO:0005509">
    <property type="term" value="F:calcium ion binding"/>
    <property type="evidence" value="ECO:0007669"/>
    <property type="project" value="InterPro"/>
</dbReference>
<sequence length="229" mass="23745">MTQGTYDFTVYLTDTNNVEASKDLSILVTSTLEIEPGITPLDSTVVLPNAQVGEQVTEYIQATSTGTLPYAWEKIGGNYPPGLGLSGSTAEIVALTGTISSGALGSYAFILKVTDYADNTAERTFKMSVTDLSIDTVAVSDGLVGSGYSFDLEVSGGAGGNVWALKPGSSLPGTLAVDTGSGTISGLVSIPVSNHKFTVVVTDDLGMTAEKEFSFSFRNIVITTSSPLT</sequence>
<organism evidence="1">
    <name type="scientific">marine sediment metagenome</name>
    <dbReference type="NCBI Taxonomy" id="412755"/>
    <lineage>
        <taxon>unclassified sequences</taxon>
        <taxon>metagenomes</taxon>
        <taxon>ecological metagenomes</taxon>
    </lineage>
</organism>
<gene>
    <name evidence="1" type="ORF">LCGC14_2838340</name>
</gene>
<comment type="caution">
    <text evidence="1">The sequence shown here is derived from an EMBL/GenBank/DDBJ whole genome shotgun (WGS) entry which is preliminary data.</text>
</comment>
<protein>
    <recommendedName>
        <fullName evidence="2">Dystroglycan-type cadherin-like domain-containing protein</fullName>
    </recommendedName>
</protein>
<dbReference type="EMBL" id="LAZR01054252">
    <property type="protein sequence ID" value="KKK78958.1"/>
    <property type="molecule type" value="Genomic_DNA"/>
</dbReference>
<dbReference type="InterPro" id="IPR013783">
    <property type="entry name" value="Ig-like_fold"/>
</dbReference>
<dbReference type="AlphaFoldDB" id="A0A0F8YC84"/>
<dbReference type="Pfam" id="PF05345">
    <property type="entry name" value="He_PIG"/>
    <property type="match status" value="2"/>
</dbReference>